<dbReference type="CDD" id="cd02440">
    <property type="entry name" value="AdoMet_MTases"/>
    <property type="match status" value="1"/>
</dbReference>
<comment type="caution">
    <text evidence="2">The sequence shown here is derived from an EMBL/GenBank/DDBJ whole genome shotgun (WGS) entry which is preliminary data.</text>
</comment>
<protein>
    <submittedName>
        <fullName evidence="2">Methyltransferase family protein</fullName>
    </submittedName>
</protein>
<dbReference type="InterPro" id="IPR029063">
    <property type="entry name" value="SAM-dependent_MTases_sf"/>
</dbReference>
<dbReference type="Proteomes" id="UP000252707">
    <property type="component" value="Unassembled WGS sequence"/>
</dbReference>
<evidence type="ECO:0000313" key="2">
    <source>
        <dbReference type="EMBL" id="RCX33459.1"/>
    </source>
</evidence>
<evidence type="ECO:0000259" key="1">
    <source>
        <dbReference type="Pfam" id="PF08241"/>
    </source>
</evidence>
<reference evidence="2 3" key="1">
    <citation type="submission" date="2018-07" db="EMBL/GenBank/DDBJ databases">
        <title>Genomic Encyclopedia of Type Strains, Phase IV (KMG-IV): sequencing the most valuable type-strain genomes for metagenomic binning, comparative biology and taxonomic classification.</title>
        <authorList>
            <person name="Goeker M."/>
        </authorList>
    </citation>
    <scope>NUCLEOTIDE SEQUENCE [LARGE SCALE GENOMIC DNA]</scope>
    <source>
        <strain evidence="2 3">DSM 26407</strain>
    </source>
</reference>
<feature type="domain" description="Methyltransferase type 11" evidence="1">
    <location>
        <begin position="125"/>
        <end position="175"/>
    </location>
</feature>
<gene>
    <name evidence="2" type="ORF">DFQ59_101762</name>
</gene>
<dbReference type="AlphaFoldDB" id="A0A369CHQ8"/>
<proteinExistence type="predicted"/>
<dbReference type="Pfam" id="PF08241">
    <property type="entry name" value="Methyltransf_11"/>
    <property type="match status" value="1"/>
</dbReference>
<dbReference type="PANTHER" id="PTHR43861">
    <property type="entry name" value="TRANS-ACONITATE 2-METHYLTRANSFERASE-RELATED"/>
    <property type="match status" value="1"/>
</dbReference>
<name>A0A369CHQ8_9GAMM</name>
<dbReference type="EMBL" id="QPJY01000001">
    <property type="protein sequence ID" value="RCX33459.1"/>
    <property type="molecule type" value="Genomic_DNA"/>
</dbReference>
<keyword evidence="2" id="KW-0808">Transferase</keyword>
<dbReference type="SUPFAM" id="SSF53335">
    <property type="entry name" value="S-adenosyl-L-methionine-dependent methyltransferases"/>
    <property type="match status" value="1"/>
</dbReference>
<keyword evidence="3" id="KW-1185">Reference proteome</keyword>
<dbReference type="InterPro" id="IPR013216">
    <property type="entry name" value="Methyltransf_11"/>
</dbReference>
<dbReference type="Gene3D" id="3.40.50.150">
    <property type="entry name" value="Vaccinia Virus protein VP39"/>
    <property type="match status" value="1"/>
</dbReference>
<keyword evidence="2" id="KW-0489">Methyltransferase</keyword>
<sequence length="264" mass="30749">MNRINYKKALLALAYRLAWPRNHKCILCAHSFFRYLPYRKGSLHSAPLMRALDVVGSDTDRFSCPWCGCHDRERHLYMYMNASGIFDAITNRSVLHFAPERRLSERIVSAGPEKYIKCDFMPQAIDVMPVDILDIPFNDCSFDILIANHVMEHVADDARALTEIYRVLKPGGYAILQTPYSSKLQKTWSDPGIDTDECRYQAYGQEDHVRLYGLDIFERYKLSGLSSCVKWHDELLGDFDGWSYGVNENEPFFLFMRKQMEFDR</sequence>
<organism evidence="2 3">
    <name type="scientific">Thioalbus denitrificans</name>
    <dbReference type="NCBI Taxonomy" id="547122"/>
    <lineage>
        <taxon>Bacteria</taxon>
        <taxon>Pseudomonadati</taxon>
        <taxon>Pseudomonadota</taxon>
        <taxon>Gammaproteobacteria</taxon>
        <taxon>Chromatiales</taxon>
        <taxon>Ectothiorhodospiraceae</taxon>
        <taxon>Thioalbus</taxon>
    </lineage>
</organism>
<dbReference type="GO" id="GO:0008757">
    <property type="term" value="F:S-adenosylmethionine-dependent methyltransferase activity"/>
    <property type="evidence" value="ECO:0007669"/>
    <property type="project" value="InterPro"/>
</dbReference>
<dbReference type="GO" id="GO:0032259">
    <property type="term" value="P:methylation"/>
    <property type="evidence" value="ECO:0007669"/>
    <property type="project" value="UniProtKB-KW"/>
</dbReference>
<accession>A0A369CHQ8</accession>
<evidence type="ECO:0000313" key="3">
    <source>
        <dbReference type="Proteomes" id="UP000252707"/>
    </source>
</evidence>
<dbReference type="RefSeq" id="WP_211314768.1">
    <property type="nucleotide sequence ID" value="NZ_QPJY01000001.1"/>
</dbReference>